<evidence type="ECO:0000256" key="1">
    <source>
        <dbReference type="SAM" id="MobiDB-lite"/>
    </source>
</evidence>
<proteinExistence type="predicted"/>
<reference evidence="2" key="1">
    <citation type="submission" date="2022-05" db="EMBL/GenBank/DDBJ databases">
        <authorList>
            <person name="Colautti A."/>
            <person name="Iacumin L."/>
        </authorList>
    </citation>
    <scope>NUCLEOTIDE SEQUENCE</scope>
    <source>
        <strain evidence="2">DSM 30747</strain>
    </source>
</reference>
<dbReference type="InterPro" id="IPR032710">
    <property type="entry name" value="NTF2-like_dom_sf"/>
</dbReference>
<protein>
    <submittedName>
        <fullName evidence="2">Nuclear transport factor 2 family protein</fullName>
    </submittedName>
</protein>
<feature type="region of interest" description="Disordered" evidence="1">
    <location>
        <begin position="25"/>
        <end position="75"/>
    </location>
</feature>
<feature type="compositionally biased region" description="Polar residues" evidence="1">
    <location>
        <begin position="25"/>
        <end position="48"/>
    </location>
</feature>
<gene>
    <name evidence="2" type="ORF">M9R61_00625</name>
</gene>
<evidence type="ECO:0000313" key="3">
    <source>
        <dbReference type="Proteomes" id="UP001152172"/>
    </source>
</evidence>
<dbReference type="AlphaFoldDB" id="A0A9X3L623"/>
<dbReference type="SUPFAM" id="SSF54427">
    <property type="entry name" value="NTF2-like"/>
    <property type="match status" value="1"/>
</dbReference>
<name>A0A9X3L623_9BACI</name>
<dbReference type="PROSITE" id="PS51257">
    <property type="entry name" value="PROKAR_LIPOPROTEIN"/>
    <property type="match status" value="1"/>
</dbReference>
<accession>A0A9X3L623</accession>
<dbReference type="EMBL" id="JAMKBI010000001">
    <property type="protein sequence ID" value="MCZ8531844.1"/>
    <property type="molecule type" value="Genomic_DNA"/>
</dbReference>
<dbReference type="RefSeq" id="WP_269920538.1">
    <property type="nucleotide sequence ID" value="NZ_JAMKBI010000001.1"/>
</dbReference>
<comment type="caution">
    <text evidence="2">The sequence shown here is derived from an EMBL/GenBank/DDBJ whole genome shotgun (WGS) entry which is preliminary data.</text>
</comment>
<dbReference type="Gene3D" id="3.10.450.50">
    <property type="match status" value="1"/>
</dbReference>
<sequence length="195" mass="21708">MKIIQTITLAAFALTLAACNSNDETAQNQNTNSAGNIAPTNTQATTDHGAQDKSETNVGFELSGGNIEEATNVPDKEKTAIIDSFTEYMESFNEEDTERYMNTISKNPEGFNYDAEKVKVEETFHDFDTIRTAENITIIKYDKSQAQVFSNIHTSLEQMDTGAKLDQNGRQVTVFVKENSEWLVSSVYYIGESTE</sequence>
<evidence type="ECO:0000313" key="2">
    <source>
        <dbReference type="EMBL" id="MCZ8531844.1"/>
    </source>
</evidence>
<organism evidence="2 3">
    <name type="scientific">Psychrobacillus psychrodurans</name>
    <dbReference type="NCBI Taxonomy" id="126157"/>
    <lineage>
        <taxon>Bacteria</taxon>
        <taxon>Bacillati</taxon>
        <taxon>Bacillota</taxon>
        <taxon>Bacilli</taxon>
        <taxon>Bacillales</taxon>
        <taxon>Bacillaceae</taxon>
        <taxon>Psychrobacillus</taxon>
    </lineage>
</organism>
<dbReference type="Proteomes" id="UP001152172">
    <property type="component" value="Unassembled WGS sequence"/>
</dbReference>
<keyword evidence="3" id="KW-1185">Reference proteome</keyword>